<evidence type="ECO:0000313" key="2">
    <source>
        <dbReference type="Proteomes" id="UP000184287"/>
    </source>
</evidence>
<evidence type="ECO:0000313" key="1">
    <source>
        <dbReference type="EMBL" id="SHG76604.1"/>
    </source>
</evidence>
<dbReference type="EMBL" id="FQUQ01000007">
    <property type="protein sequence ID" value="SHG76604.1"/>
    <property type="molecule type" value="Genomic_DNA"/>
</dbReference>
<sequence>MGFANKATGVYSSQHKKINFDLMTEKLNIKAIVKTNAFLD</sequence>
<dbReference type="AlphaFoldDB" id="A0A1M5MGS7"/>
<name>A0A1M5MGS7_9SPHI</name>
<reference evidence="2" key="1">
    <citation type="submission" date="2016-11" db="EMBL/GenBank/DDBJ databases">
        <authorList>
            <person name="Varghese N."/>
            <person name="Submissions S."/>
        </authorList>
    </citation>
    <scope>NUCLEOTIDE SEQUENCE [LARGE SCALE GENOMIC DNA]</scope>
    <source>
        <strain evidence="2">DSM 16990</strain>
    </source>
</reference>
<dbReference type="Proteomes" id="UP000184287">
    <property type="component" value="Unassembled WGS sequence"/>
</dbReference>
<proteinExistence type="predicted"/>
<protein>
    <submittedName>
        <fullName evidence="1">Uncharacterized protein</fullName>
    </submittedName>
</protein>
<organism evidence="1 2">
    <name type="scientific">Pedobacter caeni</name>
    <dbReference type="NCBI Taxonomy" id="288992"/>
    <lineage>
        <taxon>Bacteria</taxon>
        <taxon>Pseudomonadati</taxon>
        <taxon>Bacteroidota</taxon>
        <taxon>Sphingobacteriia</taxon>
        <taxon>Sphingobacteriales</taxon>
        <taxon>Sphingobacteriaceae</taxon>
        <taxon>Pedobacter</taxon>
    </lineage>
</organism>
<keyword evidence="2" id="KW-1185">Reference proteome</keyword>
<accession>A0A1M5MGS7</accession>
<gene>
    <name evidence="1" type="ORF">SAMN04488522_107189</name>
</gene>